<dbReference type="InterPro" id="IPR023393">
    <property type="entry name" value="START-like_dom_sf"/>
</dbReference>
<dbReference type="CDD" id="cd07821">
    <property type="entry name" value="PYR_PYL_RCAR_like"/>
    <property type="match status" value="1"/>
</dbReference>
<dbReference type="Gene3D" id="3.30.530.20">
    <property type="match status" value="1"/>
</dbReference>
<dbReference type="Pfam" id="PF10604">
    <property type="entry name" value="Polyketide_cyc2"/>
    <property type="match status" value="1"/>
</dbReference>
<evidence type="ECO:0000313" key="1">
    <source>
        <dbReference type="EMBL" id="QTD50476.1"/>
    </source>
</evidence>
<dbReference type="KEGG" id="scor:J3U87_33245"/>
<dbReference type="RefSeq" id="WP_237380202.1">
    <property type="nucleotide sequence ID" value="NZ_CP071793.1"/>
</dbReference>
<dbReference type="InterPro" id="IPR019587">
    <property type="entry name" value="Polyketide_cyclase/dehydratase"/>
</dbReference>
<sequence>MKFECQPVDTAFLEEAPLRFVNEAELPMAAERVFAILEDGEAWPRWFKDIRKVTWTTPKPFGVGTTRTVRLATLTVFEYFFIWEQGHRFSFYFTGHTLPMARAFAEDYQLHSLGPDRCRFLYTVACRPQPWMIPFQPIMRLQLGSMFRKATAGLVAYTTDLAKG</sequence>
<dbReference type="AlphaFoldDB" id="A0A8A4TKK0"/>
<dbReference type="SUPFAM" id="SSF55961">
    <property type="entry name" value="Bet v1-like"/>
    <property type="match status" value="1"/>
</dbReference>
<dbReference type="Proteomes" id="UP000663929">
    <property type="component" value="Chromosome"/>
</dbReference>
<evidence type="ECO:0000313" key="2">
    <source>
        <dbReference type="Proteomes" id="UP000663929"/>
    </source>
</evidence>
<name>A0A8A4TKK0_SULCO</name>
<gene>
    <name evidence="1" type="ORF">J3U87_33245</name>
</gene>
<organism evidence="1 2">
    <name type="scientific">Sulfidibacter corallicola</name>
    <dbReference type="NCBI Taxonomy" id="2818388"/>
    <lineage>
        <taxon>Bacteria</taxon>
        <taxon>Pseudomonadati</taxon>
        <taxon>Acidobacteriota</taxon>
        <taxon>Holophagae</taxon>
        <taxon>Acanthopleuribacterales</taxon>
        <taxon>Acanthopleuribacteraceae</taxon>
        <taxon>Sulfidibacter</taxon>
    </lineage>
</organism>
<accession>A0A8A4TKK0</accession>
<proteinExistence type="predicted"/>
<protein>
    <submittedName>
        <fullName evidence="1">SRPBCC family protein</fullName>
    </submittedName>
</protein>
<keyword evidence="2" id="KW-1185">Reference proteome</keyword>
<dbReference type="EMBL" id="CP071793">
    <property type="protein sequence ID" value="QTD50476.1"/>
    <property type="molecule type" value="Genomic_DNA"/>
</dbReference>
<reference evidence="1" key="1">
    <citation type="submission" date="2021-03" db="EMBL/GenBank/DDBJ databases">
        <title>Acanthopleuribacteraceae sp. M133.</title>
        <authorList>
            <person name="Wang G."/>
        </authorList>
    </citation>
    <scope>NUCLEOTIDE SEQUENCE</scope>
    <source>
        <strain evidence="1">M133</strain>
    </source>
</reference>